<dbReference type="AlphaFoldDB" id="A0A5N0V507"/>
<evidence type="ECO:0000256" key="2">
    <source>
        <dbReference type="ARBA" id="ARBA00022630"/>
    </source>
</evidence>
<reference evidence="6" key="1">
    <citation type="submission" date="2019-09" db="EMBL/GenBank/DDBJ databases">
        <authorList>
            <person name="Teo W.F.A."/>
            <person name="Duangmal K."/>
        </authorList>
    </citation>
    <scope>NUCLEOTIDE SEQUENCE [LARGE SCALE GENOMIC DNA]</scope>
    <source>
        <strain evidence="6">K81G1</strain>
    </source>
</reference>
<dbReference type="Pfam" id="PF02913">
    <property type="entry name" value="FAD-oxidase_C"/>
    <property type="match status" value="1"/>
</dbReference>
<keyword evidence="7" id="KW-1185">Reference proteome</keyword>
<keyword evidence="2" id="KW-0285">Flavoprotein</keyword>
<evidence type="ECO:0000259" key="5">
    <source>
        <dbReference type="PROSITE" id="PS51387"/>
    </source>
</evidence>
<keyword evidence="4" id="KW-0560">Oxidoreductase</keyword>
<dbReference type="PANTHER" id="PTHR11748:SF114">
    <property type="entry name" value="ARYL-ALCOHOL OXIDASE VANILLYL-ALCOHOL OXIDASE (AFU_ORTHOLOGUE AFUA_3G09500)-RELATED"/>
    <property type="match status" value="1"/>
</dbReference>
<dbReference type="InterPro" id="IPR016170">
    <property type="entry name" value="Cytok_DH_C_sf"/>
</dbReference>
<dbReference type="Gene3D" id="3.40.462.10">
    <property type="entry name" value="FAD-linked oxidases, C-terminal domain"/>
    <property type="match status" value="1"/>
</dbReference>
<keyword evidence="3" id="KW-0274">FAD</keyword>
<evidence type="ECO:0000313" key="6">
    <source>
        <dbReference type="EMBL" id="KAA9160884.1"/>
    </source>
</evidence>
<dbReference type="GO" id="GO:0008720">
    <property type="term" value="F:D-lactate dehydrogenase (NAD+) activity"/>
    <property type="evidence" value="ECO:0007669"/>
    <property type="project" value="TreeGrafter"/>
</dbReference>
<dbReference type="InterPro" id="IPR016164">
    <property type="entry name" value="FAD-linked_Oxase-like_C"/>
</dbReference>
<organism evidence="6 7">
    <name type="scientific">Amycolatopsis acidicola</name>
    <dbReference type="NCBI Taxonomy" id="2596893"/>
    <lineage>
        <taxon>Bacteria</taxon>
        <taxon>Bacillati</taxon>
        <taxon>Actinomycetota</taxon>
        <taxon>Actinomycetes</taxon>
        <taxon>Pseudonocardiales</taxon>
        <taxon>Pseudonocardiaceae</taxon>
        <taxon>Amycolatopsis</taxon>
    </lineage>
</organism>
<dbReference type="SUPFAM" id="SSF56176">
    <property type="entry name" value="FAD-binding/transporter-associated domain-like"/>
    <property type="match status" value="1"/>
</dbReference>
<dbReference type="GO" id="GO:0071949">
    <property type="term" value="F:FAD binding"/>
    <property type="evidence" value="ECO:0007669"/>
    <property type="project" value="InterPro"/>
</dbReference>
<dbReference type="Pfam" id="PF01565">
    <property type="entry name" value="FAD_binding_4"/>
    <property type="match status" value="1"/>
</dbReference>
<feature type="domain" description="FAD-binding PCMH-type" evidence="5">
    <location>
        <begin position="55"/>
        <end position="241"/>
    </location>
</feature>
<dbReference type="Gene3D" id="1.10.45.10">
    <property type="entry name" value="Vanillyl-alcohol Oxidase, Chain A, domain 4"/>
    <property type="match status" value="1"/>
</dbReference>
<proteinExistence type="predicted"/>
<dbReference type="InterPro" id="IPR016167">
    <property type="entry name" value="FAD-bd_PCMH_sub1"/>
</dbReference>
<dbReference type="GO" id="GO:1903457">
    <property type="term" value="P:lactate catabolic process"/>
    <property type="evidence" value="ECO:0007669"/>
    <property type="project" value="TreeGrafter"/>
</dbReference>
<evidence type="ECO:0000256" key="1">
    <source>
        <dbReference type="ARBA" id="ARBA00001974"/>
    </source>
</evidence>
<sequence>MTELPHSAGILPAGLTTADFARALADFAAAIGEEHTHTDAETLAEYGDPYRPAGTGTRASAVLLPGSVAEVQAVVRLANRYRIPLWTVSQGRNFGYGGGSPRVPGSVIVSLRRMDRVLEVNEDLAYAVVEPGVSFEKLYETLRAGNHRLTVSVPDIGWGSIIGNTLDHGYGFTWYGDHAERACGMEVVLPDGDLLRTGMGALTGGHAWHVHRRGFGPAAESLFMQSNFGIVTRMGVWLMPTPECYAPCFLKVPADSDLERLVGIVRGLLLDRTIQNIPLLADGLMLASAVARRDRWWPGPGPVPDDVITRILDELGLGRWNVRFALYGSEHIVDAQLSTIREAVSGIPGAELIAAEHSGDAAPADIPVPDHVQAGIPNREMLGALNWRGGRAGNLNFSPVAPLSGTHIRRLIDLLRPVMHDAGFDCLSAVMLTPRSGIAIFGLVYDSDDHDQVERAFAACREMVETAGRHGYGEYRSHLDVMDHVSGRFDFNDHAQRRFNQKIKDALDPHGILSPGKQGIWPGRTP</sequence>
<evidence type="ECO:0000256" key="3">
    <source>
        <dbReference type="ARBA" id="ARBA00022827"/>
    </source>
</evidence>
<dbReference type="InterPro" id="IPR006094">
    <property type="entry name" value="Oxid_FAD_bind_N"/>
</dbReference>
<dbReference type="InterPro" id="IPR004113">
    <property type="entry name" value="FAD-bd_oxidored_4_C"/>
</dbReference>
<dbReference type="Gene3D" id="3.30.43.10">
    <property type="entry name" value="Uridine Diphospho-n-acetylenolpyruvylglucosamine Reductase, domain 2"/>
    <property type="match status" value="1"/>
</dbReference>
<dbReference type="SUPFAM" id="SSF55103">
    <property type="entry name" value="FAD-linked oxidases, C-terminal domain"/>
    <property type="match status" value="1"/>
</dbReference>
<name>A0A5N0V507_9PSEU</name>
<protein>
    <submittedName>
        <fullName evidence="6">FAD-binding oxidoreductase</fullName>
    </submittedName>
</protein>
<dbReference type="OrthoDB" id="9811557at2"/>
<accession>A0A5N0V507</accession>
<dbReference type="InterPro" id="IPR016166">
    <property type="entry name" value="FAD-bd_PCMH"/>
</dbReference>
<gene>
    <name evidence="6" type="ORF">FPZ12_015860</name>
</gene>
<comment type="cofactor">
    <cofactor evidence="1">
        <name>FAD</name>
        <dbReference type="ChEBI" id="CHEBI:57692"/>
    </cofactor>
</comment>
<dbReference type="PROSITE" id="PS51387">
    <property type="entry name" value="FAD_PCMH"/>
    <property type="match status" value="1"/>
</dbReference>
<dbReference type="GO" id="GO:0004458">
    <property type="term" value="F:D-lactate dehydrogenase (cytochrome) activity"/>
    <property type="evidence" value="ECO:0007669"/>
    <property type="project" value="TreeGrafter"/>
</dbReference>
<dbReference type="RefSeq" id="WP_144750284.1">
    <property type="nucleotide sequence ID" value="NZ_VMNW02000019.1"/>
</dbReference>
<dbReference type="InterPro" id="IPR016169">
    <property type="entry name" value="FAD-bd_PCMH_sub2"/>
</dbReference>
<evidence type="ECO:0000313" key="7">
    <source>
        <dbReference type="Proteomes" id="UP000319769"/>
    </source>
</evidence>
<dbReference type="PANTHER" id="PTHR11748">
    <property type="entry name" value="D-LACTATE DEHYDROGENASE"/>
    <property type="match status" value="1"/>
</dbReference>
<dbReference type="Gene3D" id="3.30.465.10">
    <property type="match status" value="1"/>
</dbReference>
<dbReference type="InterPro" id="IPR036318">
    <property type="entry name" value="FAD-bd_PCMH-like_sf"/>
</dbReference>
<dbReference type="Proteomes" id="UP000319769">
    <property type="component" value="Unassembled WGS sequence"/>
</dbReference>
<dbReference type="EMBL" id="VMNW02000019">
    <property type="protein sequence ID" value="KAA9160884.1"/>
    <property type="molecule type" value="Genomic_DNA"/>
</dbReference>
<comment type="caution">
    <text evidence="6">The sequence shown here is derived from an EMBL/GenBank/DDBJ whole genome shotgun (WGS) entry which is preliminary data.</text>
</comment>
<evidence type="ECO:0000256" key="4">
    <source>
        <dbReference type="ARBA" id="ARBA00023002"/>
    </source>
</evidence>
<dbReference type="InterPro" id="IPR016171">
    <property type="entry name" value="Vanillyl_alc_oxidase_C-sub2"/>
</dbReference>